<name>A0A857NCT1_9BACT</name>
<organism evidence="1 2">
    <name type="scientific">Candidatus Chazhemtobacterium aquaticus</name>
    <dbReference type="NCBI Taxonomy" id="2715735"/>
    <lineage>
        <taxon>Bacteria</taxon>
        <taxon>Candidatus Chazhemtobacteraceae</taxon>
        <taxon>Candidatus Chazhemtobacterium</taxon>
    </lineage>
</organism>
<keyword evidence="2" id="KW-1185">Reference proteome</keyword>
<dbReference type="Proteomes" id="UP000463983">
    <property type="component" value="Chromosome"/>
</dbReference>
<gene>
    <name evidence="1" type="ORF">MICH65_0661</name>
</gene>
<protein>
    <submittedName>
        <fullName evidence="1">Uncharacterized protein</fullName>
    </submittedName>
</protein>
<evidence type="ECO:0000313" key="1">
    <source>
        <dbReference type="EMBL" id="QHO63642.1"/>
    </source>
</evidence>
<reference evidence="2" key="1">
    <citation type="journal article" date="2020" name="Microorganisms">
        <title>Complete Genome of a Member of a New Bacterial Lineage in the Microgenomates Group Reveals an Unusual Nucleotide Composition Disparity Between Two Strands of DNA and Limited Metabolic Potential.</title>
        <authorList>
            <person name="Kadnikov V.V."/>
            <person name="Mardanov A.V."/>
            <person name="Beletsky A.V."/>
            <person name="Karnachuk O.V."/>
            <person name="Ravin N.V."/>
        </authorList>
    </citation>
    <scope>NUCLEOTIDE SEQUENCE [LARGE SCALE GENOMIC DNA]</scope>
</reference>
<dbReference type="AlphaFoldDB" id="A0A857NCT1"/>
<proteinExistence type="predicted"/>
<accession>A0A857NCT1</accession>
<dbReference type="KEGG" id="caqa:MICH65_0661"/>
<evidence type="ECO:0000313" key="2">
    <source>
        <dbReference type="Proteomes" id="UP000463983"/>
    </source>
</evidence>
<dbReference type="EMBL" id="CP047901">
    <property type="protein sequence ID" value="QHO63642.1"/>
    <property type="molecule type" value="Genomic_DNA"/>
</dbReference>
<sequence length="200" mass="21636">MTAVIGLLGIVILAILGYQVLGGRADNIEVSQDGAGEESMPKTLLGLMALGDEMKCTYSYEDETGATEGQVYIAGGKSRSDYTVRTAEGEDFSGSVITGDEYSYVWGSMMEGGLKMKRVDEVDQETEGAPVTSDYAKLDEEMNYQCEPWVADQSKFTPPSNVEFRDLGAMMDDVKIQQCAMCGSLDGEAKTACEQQFGCN</sequence>